<keyword evidence="21" id="KW-1185">Reference proteome</keyword>
<dbReference type="Gene3D" id="3.30.1120.10">
    <property type="match status" value="1"/>
</dbReference>
<keyword evidence="12 17" id="KW-0406">Ion transport</keyword>
<dbReference type="InterPro" id="IPR047115">
    <property type="entry name" value="ARSB"/>
</dbReference>
<evidence type="ECO:0000256" key="17">
    <source>
        <dbReference type="RuleBase" id="RU000679"/>
    </source>
</evidence>
<dbReference type="Pfam" id="PF00884">
    <property type="entry name" value="Sulfatase"/>
    <property type="match status" value="1"/>
</dbReference>
<dbReference type="InterPro" id="IPR001873">
    <property type="entry name" value="ENaC"/>
</dbReference>
<organism evidence="20 21">
    <name type="scientific">Oikopleura dioica</name>
    <name type="common">Tunicate</name>
    <dbReference type="NCBI Taxonomy" id="34765"/>
    <lineage>
        <taxon>Eukaryota</taxon>
        <taxon>Metazoa</taxon>
        <taxon>Chordata</taxon>
        <taxon>Tunicata</taxon>
        <taxon>Appendicularia</taxon>
        <taxon>Copelata</taxon>
        <taxon>Oikopleuridae</taxon>
        <taxon>Oikopleura</taxon>
    </lineage>
</organism>
<evidence type="ECO:0000256" key="10">
    <source>
        <dbReference type="ARBA" id="ARBA00022989"/>
    </source>
</evidence>
<keyword evidence="5 17" id="KW-0894">Sodium channel</keyword>
<evidence type="ECO:0000256" key="14">
    <source>
        <dbReference type="ARBA" id="ARBA00023180"/>
    </source>
</evidence>
<evidence type="ECO:0000256" key="5">
    <source>
        <dbReference type="ARBA" id="ARBA00022461"/>
    </source>
</evidence>
<evidence type="ECO:0000256" key="7">
    <source>
        <dbReference type="ARBA" id="ARBA00022723"/>
    </source>
</evidence>
<gene>
    <name evidence="20" type="ORF">OKIOD_LOCUS1588</name>
</gene>
<evidence type="ECO:0000256" key="6">
    <source>
        <dbReference type="ARBA" id="ARBA00022692"/>
    </source>
</evidence>
<evidence type="ECO:0000256" key="11">
    <source>
        <dbReference type="ARBA" id="ARBA00023053"/>
    </source>
</evidence>
<keyword evidence="13 18" id="KW-0472">Membrane</keyword>
<proteinExistence type="inferred from homology"/>
<evidence type="ECO:0000256" key="8">
    <source>
        <dbReference type="ARBA" id="ARBA00022801"/>
    </source>
</evidence>
<keyword evidence="14" id="KW-0325">Glycoprotein</keyword>
<keyword evidence="15 17" id="KW-0739">Sodium transport</keyword>
<dbReference type="SUPFAM" id="SSF53649">
    <property type="entry name" value="Alkaline phosphatase-like"/>
    <property type="match status" value="1"/>
</dbReference>
<keyword evidence="10 18" id="KW-1133">Transmembrane helix</keyword>
<evidence type="ECO:0000256" key="18">
    <source>
        <dbReference type="SAM" id="Phobius"/>
    </source>
</evidence>
<dbReference type="PROSITE" id="PS00149">
    <property type="entry name" value="SULFATASE_2"/>
    <property type="match status" value="1"/>
</dbReference>
<dbReference type="Proteomes" id="UP001158576">
    <property type="component" value="Chromosome PAR"/>
</dbReference>
<evidence type="ECO:0000259" key="19">
    <source>
        <dbReference type="Pfam" id="PF00884"/>
    </source>
</evidence>
<dbReference type="Pfam" id="PF00858">
    <property type="entry name" value="ASC"/>
    <property type="match status" value="2"/>
</dbReference>
<evidence type="ECO:0000313" key="21">
    <source>
        <dbReference type="Proteomes" id="UP001158576"/>
    </source>
</evidence>
<dbReference type="Gene3D" id="3.40.720.10">
    <property type="entry name" value="Alkaline Phosphatase, subunit A"/>
    <property type="match status" value="1"/>
</dbReference>
<feature type="transmembrane region" description="Helical" evidence="18">
    <location>
        <begin position="39"/>
        <end position="59"/>
    </location>
</feature>
<comment type="cofactor">
    <cofactor evidence="1">
        <name>Ca(2+)</name>
        <dbReference type="ChEBI" id="CHEBI:29108"/>
    </cofactor>
</comment>
<keyword evidence="4 17" id="KW-0813">Transport</keyword>
<comment type="subcellular location">
    <subcellularLocation>
        <location evidence="2">Membrane</location>
        <topology evidence="2">Multi-pass membrane protein</topology>
    </subcellularLocation>
</comment>
<evidence type="ECO:0000256" key="4">
    <source>
        <dbReference type="ARBA" id="ARBA00022448"/>
    </source>
</evidence>
<evidence type="ECO:0000256" key="3">
    <source>
        <dbReference type="ARBA" id="ARBA00008779"/>
    </source>
</evidence>
<keyword evidence="7" id="KW-0479">Metal-binding</keyword>
<evidence type="ECO:0000256" key="12">
    <source>
        <dbReference type="ARBA" id="ARBA00023065"/>
    </source>
</evidence>
<dbReference type="PANTHER" id="PTHR10342">
    <property type="entry name" value="ARYLSULFATASE"/>
    <property type="match status" value="1"/>
</dbReference>
<keyword evidence="11" id="KW-0915">Sodium</keyword>
<dbReference type="EMBL" id="OU015568">
    <property type="protein sequence ID" value="CAG5082090.1"/>
    <property type="molecule type" value="Genomic_DNA"/>
</dbReference>
<sequence length="882" mass="99604">MKNSKVNEAALFSNFCENTSAHGLGKISGSKNRILKSTWALIFLISLTIFFWQATMLILDYLDRKQDSLISASKEESEQFGQSFEDFVISCEFDQAPCGRDDFLTFQHEQYGTCHTFNGHSMKKRSTSNIGTEYGLKLILFADESEYVGATSATVGVRFDIHQYGSISFPEEHGQNAPVGAATAVSLRANQISRTVLPWNKENCTNVYDSNDPEFDGHYTYRACQKGCLQRHLRDECGCVTSLFLKKNDRVCDLLHKTTLHYSTVKWPSSQYEGLLLSAISNSTAAAKIRNSTDLQSAVEDNLLRLSFTFDELNAKLIEESPKYDIWTLFANIGGTLGLYVGISFITLFEFLEVVADICLFTCCYRCRLVFGEKLKYENSESDRPNIVFAIIDDYGYNDIGYHQDIIKTPNIDAISASGVRLENYYVQPICTPSRSQLLSGRYQIHTGLQHQLIWMGMPSALPLDTELLPETMRNCGYHTMAAGKWHVGYAKTANTPWGRGFQNFTGYLGGSEDYYKKTRCLDSHTCGIDQNTDGDVFGQRVYEADPSEYSAFKYIRQAKKYIDGRDKNKPFFLYLPMQSVHAPLEAPAEYIAKYDGIIDDKPRKIYAGMVSVMDEGIGNITSHLKEAGLWNNTIFIFSTDNGGQAYVGGNNLPLRGNKGGYWEGGVHGNGFVAGGYFETRRTGNEVVNKELIHISDWYPTIMEATGCQKAPNSPDLDGMSQWKMLLDLEQSPRDEILHNIDEMTVAKGSDNRTFKSDFDISVQAAIRWNNWKLLTGDPGYPDFPITIPPQGNKKPIFTVENGLQYPIPPRPKPLDRLVRLYDVIKDPTESNEISDFHLDVVEFLLDRLSFWNSTQVPINFPDVDPKSFPEYHQGFWKPWLG</sequence>
<keyword evidence="6 17" id="KW-0812">Transmembrane</keyword>
<evidence type="ECO:0000313" key="20">
    <source>
        <dbReference type="EMBL" id="CAG5082090.1"/>
    </source>
</evidence>
<dbReference type="InterPro" id="IPR017850">
    <property type="entry name" value="Alkaline_phosphatase_core_sf"/>
</dbReference>
<evidence type="ECO:0000256" key="15">
    <source>
        <dbReference type="ARBA" id="ARBA00023201"/>
    </source>
</evidence>
<dbReference type="CDD" id="cd16029">
    <property type="entry name" value="4-S"/>
    <property type="match status" value="1"/>
</dbReference>
<dbReference type="Gene3D" id="1.10.287.770">
    <property type="entry name" value="YojJ-like"/>
    <property type="match status" value="1"/>
</dbReference>
<evidence type="ECO:0000256" key="9">
    <source>
        <dbReference type="ARBA" id="ARBA00022837"/>
    </source>
</evidence>
<keyword evidence="8" id="KW-0378">Hydrolase</keyword>
<protein>
    <submittedName>
        <fullName evidence="20">Oidioi.mRNA.OKI2018_I69.PAR.g10030.t1.cds</fullName>
    </submittedName>
</protein>
<name>A0ABN7RNV8_OIKDI</name>
<comment type="similarity">
    <text evidence="17">Belongs to the amiloride-sensitive sodium channel (TC 1.A.6) family.</text>
</comment>
<keyword evidence="9" id="KW-0106">Calcium</keyword>
<comment type="similarity">
    <text evidence="3">Belongs to the sulfatase family.</text>
</comment>
<evidence type="ECO:0000256" key="13">
    <source>
        <dbReference type="ARBA" id="ARBA00023136"/>
    </source>
</evidence>
<accession>A0ABN7RNV8</accession>
<keyword evidence="16 17" id="KW-0407">Ion channel</keyword>
<feature type="domain" description="Sulfatase N-terminal" evidence="19">
    <location>
        <begin position="385"/>
        <end position="707"/>
    </location>
</feature>
<evidence type="ECO:0000256" key="2">
    <source>
        <dbReference type="ARBA" id="ARBA00004141"/>
    </source>
</evidence>
<dbReference type="PANTHER" id="PTHR10342:SF274">
    <property type="entry name" value="ARYLSULFATASE B"/>
    <property type="match status" value="1"/>
</dbReference>
<dbReference type="InterPro" id="IPR024607">
    <property type="entry name" value="Sulfatase_CS"/>
</dbReference>
<dbReference type="InterPro" id="IPR000917">
    <property type="entry name" value="Sulfatase_N"/>
</dbReference>
<evidence type="ECO:0000256" key="16">
    <source>
        <dbReference type="ARBA" id="ARBA00023303"/>
    </source>
</evidence>
<evidence type="ECO:0000256" key="1">
    <source>
        <dbReference type="ARBA" id="ARBA00001913"/>
    </source>
</evidence>
<dbReference type="Gene3D" id="2.60.470.10">
    <property type="entry name" value="Acid-sensing ion channels like domains"/>
    <property type="match status" value="1"/>
</dbReference>
<reference evidence="20 21" key="1">
    <citation type="submission" date="2021-04" db="EMBL/GenBank/DDBJ databases">
        <authorList>
            <person name="Bliznina A."/>
        </authorList>
    </citation>
    <scope>NUCLEOTIDE SEQUENCE [LARGE SCALE GENOMIC DNA]</scope>
</reference>